<dbReference type="STRING" id="554055.A0A2P6VEW0"/>
<dbReference type="InterPro" id="IPR045297">
    <property type="entry name" value="Complex1_LYR_LYRM4"/>
</dbReference>
<dbReference type="InterPro" id="IPR008011">
    <property type="entry name" value="Complex1_LYR_dom"/>
</dbReference>
<gene>
    <name evidence="2" type="ORF">C2E20_3972</name>
</gene>
<protein>
    <submittedName>
        <fullName evidence="2">LYR motif-containing 4</fullName>
    </submittedName>
</protein>
<accession>A0A2P6VEW0</accession>
<dbReference type="Pfam" id="PF05347">
    <property type="entry name" value="Complex1_LYR"/>
    <property type="match status" value="1"/>
</dbReference>
<evidence type="ECO:0000259" key="1">
    <source>
        <dbReference type="Pfam" id="PF05347"/>
    </source>
</evidence>
<keyword evidence="3" id="KW-1185">Reference proteome</keyword>
<feature type="domain" description="Complex 1 LYR protein" evidence="1">
    <location>
        <begin position="6"/>
        <end position="64"/>
    </location>
</feature>
<name>A0A2P6VEW0_9CHLO</name>
<dbReference type="OrthoDB" id="275715at2759"/>
<dbReference type="Proteomes" id="UP000239649">
    <property type="component" value="Unassembled WGS sequence"/>
</dbReference>
<comment type="caution">
    <text evidence="2">The sequence shown here is derived from an EMBL/GenBank/DDBJ whole genome shotgun (WGS) entry which is preliminary data.</text>
</comment>
<dbReference type="GO" id="GO:0016226">
    <property type="term" value="P:iron-sulfur cluster assembly"/>
    <property type="evidence" value="ECO:0007669"/>
    <property type="project" value="InterPro"/>
</dbReference>
<reference evidence="2 3" key="1">
    <citation type="journal article" date="2018" name="Plant J.">
        <title>Genome sequences of Chlorella sorokiniana UTEX 1602 and Micractinium conductrix SAG 241.80: implications to maltose excretion by a green alga.</title>
        <authorList>
            <person name="Arriola M.B."/>
            <person name="Velmurugan N."/>
            <person name="Zhang Y."/>
            <person name="Plunkett M.H."/>
            <person name="Hondzo H."/>
            <person name="Barney B.M."/>
        </authorList>
    </citation>
    <scope>NUCLEOTIDE SEQUENCE [LARGE SCALE GENOMIC DNA]</scope>
    <source>
        <strain evidence="2 3">SAG 241.80</strain>
    </source>
</reference>
<dbReference type="CDD" id="cd20264">
    <property type="entry name" value="Complex1_LYR_LYRM4"/>
    <property type="match status" value="1"/>
</dbReference>
<dbReference type="PANTHER" id="PTHR47158:SF1">
    <property type="entry name" value="OS08G0239000 PROTEIN"/>
    <property type="match status" value="1"/>
</dbReference>
<evidence type="ECO:0000313" key="2">
    <source>
        <dbReference type="EMBL" id="PSC72611.1"/>
    </source>
</evidence>
<sequence length="91" mass="10436">MPSAAEARALYRAFLRSSQHFGTSYNIKEYVKRRARDGFRDAAAVSDPAELARLWGAGRAQLEVARRQAIVYDLFSHKHKHAMDLLHQRKP</sequence>
<evidence type="ECO:0000313" key="3">
    <source>
        <dbReference type="Proteomes" id="UP000239649"/>
    </source>
</evidence>
<dbReference type="AlphaFoldDB" id="A0A2P6VEW0"/>
<proteinExistence type="predicted"/>
<dbReference type="EMBL" id="LHPF02000009">
    <property type="protein sequence ID" value="PSC72611.1"/>
    <property type="molecule type" value="Genomic_DNA"/>
</dbReference>
<dbReference type="PANTHER" id="PTHR47158">
    <property type="entry name" value="OS08G0239000 PROTEIN"/>
    <property type="match status" value="1"/>
</dbReference>
<organism evidence="2 3">
    <name type="scientific">Micractinium conductrix</name>
    <dbReference type="NCBI Taxonomy" id="554055"/>
    <lineage>
        <taxon>Eukaryota</taxon>
        <taxon>Viridiplantae</taxon>
        <taxon>Chlorophyta</taxon>
        <taxon>core chlorophytes</taxon>
        <taxon>Trebouxiophyceae</taxon>
        <taxon>Chlorellales</taxon>
        <taxon>Chlorellaceae</taxon>
        <taxon>Chlorella clade</taxon>
        <taxon>Micractinium</taxon>
    </lineage>
</organism>